<dbReference type="InterPro" id="IPR023210">
    <property type="entry name" value="NADP_OxRdtase_dom"/>
</dbReference>
<dbReference type="PANTHER" id="PTHR43364">
    <property type="entry name" value="NADH-SPECIFIC METHYLGLYOXAL REDUCTASE-RELATED"/>
    <property type="match status" value="1"/>
</dbReference>
<dbReference type="GO" id="GO:0016491">
    <property type="term" value="F:oxidoreductase activity"/>
    <property type="evidence" value="ECO:0007669"/>
    <property type="project" value="UniProtKB-KW"/>
</dbReference>
<dbReference type="Gene3D" id="3.20.20.100">
    <property type="entry name" value="NADP-dependent oxidoreductase domain"/>
    <property type="match status" value="1"/>
</dbReference>
<reference evidence="3 4" key="1">
    <citation type="submission" date="2015-03" db="EMBL/GenBank/DDBJ databases">
        <authorList>
            <person name="Morales-Cruz A."/>
            <person name="Amrine K.C."/>
            <person name="Cantu D."/>
        </authorList>
    </citation>
    <scope>NUCLEOTIDE SEQUENCE [LARGE SCALE GENOMIC DNA]</scope>
    <source>
        <strain evidence="3">DS831</strain>
    </source>
</reference>
<evidence type="ECO:0000259" key="2">
    <source>
        <dbReference type="Pfam" id="PF00248"/>
    </source>
</evidence>
<dbReference type="Proteomes" id="UP000034182">
    <property type="component" value="Unassembled WGS sequence"/>
</dbReference>
<protein>
    <submittedName>
        <fullName evidence="3">Putative aldo keto reductase</fullName>
    </submittedName>
</protein>
<gene>
    <name evidence="3" type="ORF">UCDDS831_g03040</name>
</gene>
<dbReference type="Pfam" id="PF00248">
    <property type="entry name" value="Aldo_ket_red"/>
    <property type="match status" value="1"/>
</dbReference>
<dbReference type="EMBL" id="LAQI01000068">
    <property type="protein sequence ID" value="KKY23309.1"/>
    <property type="molecule type" value="Genomic_DNA"/>
</dbReference>
<accession>A0A0G2ELU7</accession>
<organism evidence="3 4">
    <name type="scientific">Diplodia seriata</name>
    <dbReference type="NCBI Taxonomy" id="420778"/>
    <lineage>
        <taxon>Eukaryota</taxon>
        <taxon>Fungi</taxon>
        <taxon>Dikarya</taxon>
        <taxon>Ascomycota</taxon>
        <taxon>Pezizomycotina</taxon>
        <taxon>Dothideomycetes</taxon>
        <taxon>Dothideomycetes incertae sedis</taxon>
        <taxon>Botryosphaeriales</taxon>
        <taxon>Botryosphaeriaceae</taxon>
        <taxon>Diplodia</taxon>
    </lineage>
</organism>
<reference evidence="3 4" key="2">
    <citation type="submission" date="2015-05" db="EMBL/GenBank/DDBJ databases">
        <title>Distinctive expansion of gene families associated with plant cell wall degradation and secondary metabolism in the genomes of grapevine trunk pathogens.</title>
        <authorList>
            <person name="Lawrence D.P."/>
            <person name="Travadon R."/>
            <person name="Rolshausen P.E."/>
            <person name="Baumgartner K."/>
        </authorList>
    </citation>
    <scope>NUCLEOTIDE SEQUENCE [LARGE SCALE GENOMIC DNA]</scope>
    <source>
        <strain evidence="3">DS831</strain>
    </source>
</reference>
<keyword evidence="1" id="KW-0560">Oxidoreductase</keyword>
<dbReference type="CDD" id="cd19075">
    <property type="entry name" value="AKR_AKR7A1-5"/>
    <property type="match status" value="1"/>
</dbReference>
<name>A0A0G2ELU7_9PEZI</name>
<dbReference type="InterPro" id="IPR050523">
    <property type="entry name" value="AKR_Detox_Biosynth"/>
</dbReference>
<evidence type="ECO:0000313" key="3">
    <source>
        <dbReference type="EMBL" id="KKY23309.1"/>
    </source>
</evidence>
<comment type="caution">
    <text evidence="3">The sequence shown here is derived from an EMBL/GenBank/DDBJ whole genome shotgun (WGS) entry which is preliminary data.</text>
</comment>
<evidence type="ECO:0000256" key="1">
    <source>
        <dbReference type="ARBA" id="ARBA00023002"/>
    </source>
</evidence>
<dbReference type="PANTHER" id="PTHR43364:SF4">
    <property type="entry name" value="NAD(P)-LINKED OXIDOREDUCTASE SUPERFAMILY PROTEIN"/>
    <property type="match status" value="1"/>
</dbReference>
<sequence>MSAGKPAMKAVFGAMTIGKPGIEMTRVHTLEGTGALLDILIAHGHAEVDSARVYGQGSSEEYLGSLTPSWQDRGIVMATKLYPNKGKGMSPDEYSHTPADLRRGLLDSLAALKTDKLDMWYLHGPDRSVPFEDTLREVNKLHQEGYFARLGISNYQAWEVAQMCEICRANGWIQPTVYQGLYNAFHRKVEEELVPCLRRYGIALYVFNPLAGGFLTSRYHRDQKEFAEGERFDPKRWQGQLFHGRYWNDPMWEALEGLRPVAKKHGITEVQCALRWLAHHSALKKELGDAVIVGASGPQQMEDNLAALEQGPLPEDVVEALDAGWAKTRALPLKFWH</sequence>
<dbReference type="SUPFAM" id="SSF51430">
    <property type="entry name" value="NAD(P)-linked oxidoreductase"/>
    <property type="match status" value="1"/>
</dbReference>
<evidence type="ECO:0000313" key="4">
    <source>
        <dbReference type="Proteomes" id="UP000034182"/>
    </source>
</evidence>
<proteinExistence type="predicted"/>
<dbReference type="InterPro" id="IPR036812">
    <property type="entry name" value="NAD(P)_OxRdtase_dom_sf"/>
</dbReference>
<feature type="domain" description="NADP-dependent oxidoreductase" evidence="2">
    <location>
        <begin position="11"/>
        <end position="323"/>
    </location>
</feature>
<dbReference type="AlphaFoldDB" id="A0A0G2ELU7"/>